<proteinExistence type="predicted"/>
<dbReference type="Proteomes" id="UP000538292">
    <property type="component" value="Unassembled WGS sequence"/>
</dbReference>
<dbReference type="GO" id="GO:0016874">
    <property type="term" value="F:ligase activity"/>
    <property type="evidence" value="ECO:0007669"/>
    <property type="project" value="UniProtKB-KW"/>
</dbReference>
<feature type="transmembrane region" description="Helical" evidence="1">
    <location>
        <begin position="256"/>
        <end position="275"/>
    </location>
</feature>
<keyword evidence="2" id="KW-0436">Ligase</keyword>
<dbReference type="InterPro" id="IPR051533">
    <property type="entry name" value="WaaL-like"/>
</dbReference>
<feature type="transmembrane region" description="Helical" evidence="1">
    <location>
        <begin position="131"/>
        <end position="155"/>
    </location>
</feature>
<comment type="caution">
    <text evidence="2">The sequence shown here is derived from an EMBL/GenBank/DDBJ whole genome shotgun (WGS) entry which is preliminary data.</text>
</comment>
<protein>
    <submittedName>
        <fullName evidence="2">O-antigen ligase family protein</fullName>
    </submittedName>
</protein>
<keyword evidence="3" id="KW-1185">Reference proteome</keyword>
<evidence type="ECO:0000256" key="1">
    <source>
        <dbReference type="SAM" id="Phobius"/>
    </source>
</evidence>
<keyword evidence="1" id="KW-1133">Transmembrane helix</keyword>
<dbReference type="PANTHER" id="PTHR37422">
    <property type="entry name" value="TEICHURONIC ACID BIOSYNTHESIS PROTEIN TUAE"/>
    <property type="match status" value="1"/>
</dbReference>
<dbReference type="AlphaFoldDB" id="A0A7W2ASZ1"/>
<accession>A0A7W2ASZ1</accession>
<feature type="transmembrane region" description="Helical" evidence="1">
    <location>
        <begin position="71"/>
        <end position="93"/>
    </location>
</feature>
<sequence>MSELLFSKQKRLDNLFYLMIAFALLGPTLGVPISDNFNLTFFRVAFLLLAAGIAIRFASEKNLETFHMYPVRWYGAFFLFWFAYGVIALSWSASLSKGVVYLFKLGMMLPLALSFPFFLKSEEKFWKTQRLLFWVFSGIILFAVFESITLIHLPSSSVFGNLSATVTSFFHNQNDLATCVTLGLPFLASSLYMLKLERKHKWFIYIIGILAIYTLLATGSRSNTFFALPLASLPLIVLLPKVVDRSKLTGKNIFKGIIAVLVAFILANSLSMVFLNDEAREQAKGKLSSTFGFLMDIQKGSWNVNEGDDEIIEGDTGQSATVRKYLILNGLYFLHKSHYIGVGPGNVEVYMEDAPKVNKINMHNWWGEVLVNFGIIIFIFYMSLYFWMLWRLWRLLDLKKSPQVSPLIRWGSYAALSCLTGYFFGGMAPSTAIHYTPMWICYGIGLAVIAIGENQKKQHSALNEETAS</sequence>
<feature type="transmembrane region" description="Helical" evidence="1">
    <location>
        <begin position="202"/>
        <end position="219"/>
    </location>
</feature>
<reference evidence="2 3" key="1">
    <citation type="submission" date="2020-07" db="EMBL/GenBank/DDBJ databases">
        <title>Thermoactinomyces phylogeny.</title>
        <authorList>
            <person name="Dunlap C."/>
        </authorList>
    </citation>
    <scope>NUCLEOTIDE SEQUENCE [LARGE SCALE GENOMIC DNA]</scope>
    <source>
        <strain evidence="2 3">AMNI-1</strain>
    </source>
</reference>
<dbReference type="PANTHER" id="PTHR37422:SF23">
    <property type="entry name" value="TEICHURONIC ACID BIOSYNTHESIS PROTEIN TUAE"/>
    <property type="match status" value="1"/>
</dbReference>
<keyword evidence="1" id="KW-0472">Membrane</keyword>
<evidence type="ECO:0000313" key="2">
    <source>
        <dbReference type="EMBL" id="MBA4602991.1"/>
    </source>
</evidence>
<organism evidence="2 3">
    <name type="scientific">Thermoactinomyces mirandus</name>
    <dbReference type="NCBI Taxonomy" id="2756294"/>
    <lineage>
        <taxon>Bacteria</taxon>
        <taxon>Bacillati</taxon>
        <taxon>Bacillota</taxon>
        <taxon>Bacilli</taxon>
        <taxon>Bacillales</taxon>
        <taxon>Thermoactinomycetaceae</taxon>
        <taxon>Thermoactinomyces</taxon>
    </lineage>
</organism>
<feature type="transmembrane region" description="Helical" evidence="1">
    <location>
        <begin position="40"/>
        <end position="59"/>
    </location>
</feature>
<evidence type="ECO:0000313" key="3">
    <source>
        <dbReference type="Proteomes" id="UP000538292"/>
    </source>
</evidence>
<name>A0A7W2ASZ1_9BACL</name>
<feature type="transmembrane region" description="Helical" evidence="1">
    <location>
        <begin position="369"/>
        <end position="390"/>
    </location>
</feature>
<keyword evidence="1" id="KW-0812">Transmembrane</keyword>
<feature type="transmembrane region" description="Helical" evidence="1">
    <location>
        <begin position="434"/>
        <end position="452"/>
    </location>
</feature>
<gene>
    <name evidence="2" type="ORF">H2C83_11825</name>
</gene>
<feature type="transmembrane region" description="Helical" evidence="1">
    <location>
        <begin position="99"/>
        <end position="119"/>
    </location>
</feature>
<dbReference type="EMBL" id="JACEOL010000036">
    <property type="protein sequence ID" value="MBA4602991.1"/>
    <property type="molecule type" value="Genomic_DNA"/>
</dbReference>
<feature type="transmembrane region" description="Helical" evidence="1">
    <location>
        <begin position="225"/>
        <end position="244"/>
    </location>
</feature>
<dbReference type="RefSeq" id="WP_181741059.1">
    <property type="nucleotide sequence ID" value="NZ_JACEOL010000036.1"/>
</dbReference>